<dbReference type="CDD" id="cd08054">
    <property type="entry name" value="gp6"/>
    <property type="match status" value="1"/>
</dbReference>
<dbReference type="Gene3D" id="1.10.3230.30">
    <property type="entry name" value="Phage gp6-like head-tail connector protein"/>
    <property type="match status" value="1"/>
</dbReference>
<accession>A0A8S5NFY8</accession>
<protein>
    <submittedName>
        <fullName evidence="1">Head Tail Connector Protein</fullName>
    </submittedName>
</protein>
<sequence length="115" mass="13016">MLVMALIPLYEAKTYLRVDSSDEDALIGILLSSAEQMCKDVGRLSEDQWEAVNAADRDAENGVQPTRELEALRSTCRVAILYALGYLYEHRDEADHHQLMLTLRSILFAVREGVF</sequence>
<reference evidence="1" key="1">
    <citation type="journal article" date="2021" name="Proc. Natl. Acad. Sci. U.S.A.">
        <title>A Catalog of Tens of Thousands of Viruses from Human Metagenomes Reveals Hidden Associations with Chronic Diseases.</title>
        <authorList>
            <person name="Tisza M.J."/>
            <person name="Buck C.B."/>
        </authorList>
    </citation>
    <scope>NUCLEOTIDE SEQUENCE</scope>
    <source>
        <strain evidence="1">CtLmu1</strain>
    </source>
</reference>
<dbReference type="InterPro" id="IPR021146">
    <property type="entry name" value="Phage_gp6-like_head-tail"/>
</dbReference>
<name>A0A8S5NFY8_9CAUD</name>
<dbReference type="InterPro" id="IPR006450">
    <property type="entry name" value="Phage_HK97_gp6-like"/>
</dbReference>
<evidence type="ECO:0000313" key="1">
    <source>
        <dbReference type="EMBL" id="DAD93622.1"/>
    </source>
</evidence>
<dbReference type="Pfam" id="PF05135">
    <property type="entry name" value="Phage_connect_1"/>
    <property type="match status" value="1"/>
</dbReference>
<dbReference type="NCBIfam" id="TIGR01560">
    <property type="entry name" value="put_DNA_pack"/>
    <property type="match status" value="1"/>
</dbReference>
<organism evidence="1">
    <name type="scientific">Siphoviridae sp. ctLmu1</name>
    <dbReference type="NCBI Taxonomy" id="2826253"/>
    <lineage>
        <taxon>Viruses</taxon>
        <taxon>Duplodnaviria</taxon>
        <taxon>Heunggongvirae</taxon>
        <taxon>Uroviricota</taxon>
        <taxon>Caudoviricetes</taxon>
    </lineage>
</organism>
<proteinExistence type="predicted"/>
<dbReference type="EMBL" id="BK015164">
    <property type="protein sequence ID" value="DAD93622.1"/>
    <property type="molecule type" value="Genomic_DNA"/>
</dbReference>